<reference evidence="4 5" key="1">
    <citation type="submission" date="2019-06" db="EMBL/GenBank/DDBJ databases">
        <title>Whole genome shotgun sequence of Vibrio comitans NBRC 102076.</title>
        <authorList>
            <person name="Hosoyama A."/>
            <person name="Uohara A."/>
            <person name="Ohji S."/>
            <person name="Ichikawa N."/>
        </authorList>
    </citation>
    <scope>NUCLEOTIDE SEQUENCE [LARGE SCALE GENOMIC DNA]</scope>
    <source>
        <strain evidence="4 5">NBRC 102076</strain>
    </source>
</reference>
<dbReference type="Pfam" id="PF13778">
    <property type="entry name" value="DUF4174"/>
    <property type="match status" value="1"/>
</dbReference>
<dbReference type="EMBL" id="BJLH01000012">
    <property type="protein sequence ID" value="GEA61620.1"/>
    <property type="molecule type" value="Genomic_DNA"/>
</dbReference>
<dbReference type="RefSeq" id="WP_141271972.1">
    <property type="nucleotide sequence ID" value="NZ_BJLH01000012.1"/>
</dbReference>
<feature type="chain" id="PRO_5021409946" description="DUF4174 domain-containing protein" evidence="2">
    <location>
        <begin position="18"/>
        <end position="134"/>
    </location>
</feature>
<evidence type="ECO:0000256" key="1">
    <source>
        <dbReference type="ARBA" id="ARBA00022729"/>
    </source>
</evidence>
<feature type="signal peptide" evidence="2">
    <location>
        <begin position="1"/>
        <end position="17"/>
    </location>
</feature>
<feature type="domain" description="DUF4174" evidence="3">
    <location>
        <begin position="28"/>
        <end position="131"/>
    </location>
</feature>
<evidence type="ECO:0000313" key="4">
    <source>
        <dbReference type="EMBL" id="GEA61620.1"/>
    </source>
</evidence>
<evidence type="ECO:0000259" key="3">
    <source>
        <dbReference type="Pfam" id="PF13778"/>
    </source>
</evidence>
<keyword evidence="1 2" id="KW-0732">Signal</keyword>
<dbReference type="AlphaFoldDB" id="A0A4Y3IS98"/>
<gene>
    <name evidence="4" type="ORF">VCO01S_28130</name>
</gene>
<accession>A0A4Y3IS98</accession>
<dbReference type="InterPro" id="IPR025232">
    <property type="entry name" value="DUF4174"/>
</dbReference>
<organism evidence="4 5">
    <name type="scientific">Vibrio comitans NBRC 102076</name>
    <dbReference type="NCBI Taxonomy" id="1219078"/>
    <lineage>
        <taxon>Bacteria</taxon>
        <taxon>Pseudomonadati</taxon>
        <taxon>Pseudomonadota</taxon>
        <taxon>Gammaproteobacteria</taxon>
        <taxon>Vibrionales</taxon>
        <taxon>Vibrionaceae</taxon>
        <taxon>Vibrio</taxon>
    </lineage>
</organism>
<protein>
    <recommendedName>
        <fullName evidence="3">DUF4174 domain-containing protein</fullName>
    </recommendedName>
</protein>
<name>A0A4Y3IS98_9VIBR</name>
<comment type="caution">
    <text evidence="4">The sequence shown here is derived from an EMBL/GenBank/DDBJ whole genome shotgun (WGS) entry which is preliminary data.</text>
</comment>
<dbReference type="OrthoDB" id="5893017at2"/>
<keyword evidence="5" id="KW-1185">Reference proteome</keyword>
<sequence length="134" mass="15176">MKGMFLLPLVATFSVFASSHDGNQMNQLSEMKWQYRVLLIQSSVSVSSELRDATNGIIERDLAWFVISPDNIHSNIEKPLSQNLQDELRHESSRANVVLIGKDGGVKKVDDELNLPDVFSTIDEMPMRQAEMRQ</sequence>
<dbReference type="Proteomes" id="UP000318242">
    <property type="component" value="Unassembled WGS sequence"/>
</dbReference>
<evidence type="ECO:0000313" key="5">
    <source>
        <dbReference type="Proteomes" id="UP000318242"/>
    </source>
</evidence>
<proteinExistence type="predicted"/>
<evidence type="ECO:0000256" key="2">
    <source>
        <dbReference type="SAM" id="SignalP"/>
    </source>
</evidence>